<dbReference type="InterPro" id="IPR019734">
    <property type="entry name" value="TPR_rpt"/>
</dbReference>
<dbReference type="Gene3D" id="1.25.40.10">
    <property type="entry name" value="Tetratricopeptide repeat domain"/>
    <property type="match status" value="2"/>
</dbReference>
<feature type="repeat" description="TPR" evidence="3">
    <location>
        <begin position="307"/>
        <end position="340"/>
    </location>
</feature>
<keyword evidence="1" id="KW-0677">Repeat</keyword>
<dbReference type="InterPro" id="IPR011990">
    <property type="entry name" value="TPR-like_helical_dom_sf"/>
</dbReference>
<protein>
    <submittedName>
        <fullName evidence="6">Tetratricopeptide TPR_1 repeat-containing protein</fullName>
    </submittedName>
</protein>
<feature type="signal peptide" evidence="5">
    <location>
        <begin position="1"/>
        <end position="22"/>
    </location>
</feature>
<proteinExistence type="predicted"/>
<gene>
    <name evidence="6" type="ORF">Premu_0208</name>
</gene>
<dbReference type="OrthoDB" id="638548at2"/>
<evidence type="ECO:0000313" key="7">
    <source>
        <dbReference type="Proteomes" id="UP000002772"/>
    </source>
</evidence>
<evidence type="ECO:0000256" key="3">
    <source>
        <dbReference type="PROSITE-ProRule" id="PRU00339"/>
    </source>
</evidence>
<dbReference type="SMART" id="SM00028">
    <property type="entry name" value="TPR"/>
    <property type="match status" value="4"/>
</dbReference>
<dbReference type="PROSITE" id="PS50005">
    <property type="entry name" value="TPR"/>
    <property type="match status" value="1"/>
</dbReference>
<dbReference type="Pfam" id="PF13424">
    <property type="entry name" value="TPR_12"/>
    <property type="match status" value="1"/>
</dbReference>
<dbReference type="SUPFAM" id="SSF48452">
    <property type="entry name" value="TPR-like"/>
    <property type="match status" value="1"/>
</dbReference>
<dbReference type="PANTHER" id="PTHR44943:SF8">
    <property type="entry name" value="TPR REPEAT-CONTAINING PROTEIN MJ0263"/>
    <property type="match status" value="1"/>
</dbReference>
<keyword evidence="5" id="KW-0732">Signal</keyword>
<evidence type="ECO:0000256" key="5">
    <source>
        <dbReference type="SAM" id="SignalP"/>
    </source>
</evidence>
<dbReference type="RefSeq" id="WP_007572387.1">
    <property type="nucleotide sequence ID" value="NZ_BPTS01000001.1"/>
</dbReference>
<dbReference type="eggNOG" id="COG0457">
    <property type="taxonomic scope" value="Bacteria"/>
</dbReference>
<name>F8N9I0_9BACT</name>
<dbReference type="HOGENOM" id="CLU_032900_2_0_10"/>
<reference evidence="7" key="1">
    <citation type="journal article" date="2011" name="Stand. Genomic Sci.">
        <title>Non-contiguous finished genome sequence of the opportunistic oral pathogen Prevotella multisaccharivorax type strain (PPPA20).</title>
        <authorList>
            <person name="Pati A."/>
            <person name="Gronow S."/>
            <person name="Lu M."/>
            <person name="Lapidus A."/>
            <person name="Nolan M."/>
            <person name="Lucas S."/>
            <person name="Hammon N."/>
            <person name="Deshpande S."/>
            <person name="Cheng J.F."/>
            <person name="Tapia R."/>
            <person name="Han C."/>
            <person name="Goodwin L."/>
            <person name="Pitluck S."/>
            <person name="Liolios K."/>
            <person name="Pagani I."/>
            <person name="Mavromatis K."/>
            <person name="Mikhailova N."/>
            <person name="Huntemann M."/>
            <person name="Chen A."/>
            <person name="Palaniappan K."/>
            <person name="Land M."/>
            <person name="Hauser L."/>
            <person name="Detter J.C."/>
            <person name="Brambilla E.M."/>
            <person name="Rohde M."/>
            <person name="Goker M."/>
            <person name="Woyke T."/>
            <person name="Bristow J."/>
            <person name="Eisen J.A."/>
            <person name="Markowitz V."/>
            <person name="Hugenholtz P."/>
            <person name="Kyrpides N.C."/>
            <person name="Klenk H.P."/>
            <person name="Ivanova N."/>
        </authorList>
    </citation>
    <scope>NUCLEOTIDE SEQUENCE [LARGE SCALE GENOMIC DNA]</scope>
    <source>
        <strain evidence="7">DSM 17128</strain>
    </source>
</reference>
<sequence length="482" mass="54252">MKAYQLLLAGALMMGFATTALAQTDTKAIVEQTTQIIKAKSSDFEKQVKDLYKNNKKDANALVAIGRTFYNNKDYDHANQFADYALAKSSKCAPAFILKGDICVSNDDAGGASQNYQQAIYFAPKNPEAYYKYAMILRGRNPEDAVATLETLRQQVPDYPVDALAARIYYHTKNPNLQKAEQYYGKVADVTKMDDEDIKDYATIEWMLGNKDKSIEIAKAGLTKDPKWSTLNRLVFWNSTDKNYTDQALEYADRLFNRSDSANITADDYAYYGTALKQAKRWDDAIKAYNTSLDSLSKDANAIVSKPILYKNLSDAYNEKGDYDKALEYVEKSIEVKDNPSFNDYNSLGSQYLEIASKKGQAGDKAGERDAFKKADQMYAKITDKYPEQANYCNYVRGSINAALDPDSKLGLAKPFYEALANDLESKADRTENQTAMLKTAYQYMIVYEFNVKKNKAAAKVWAEKMLNIDPTNEIAKQVKAL</sequence>
<dbReference type="AlphaFoldDB" id="F8N9I0"/>
<dbReference type="STRING" id="688246.Premu_0208"/>
<feature type="coiled-coil region" evidence="4">
    <location>
        <begin position="414"/>
        <end position="441"/>
    </location>
</feature>
<dbReference type="PANTHER" id="PTHR44943">
    <property type="entry name" value="CELLULOSE SYNTHASE OPERON PROTEIN C"/>
    <property type="match status" value="1"/>
</dbReference>
<evidence type="ECO:0000256" key="1">
    <source>
        <dbReference type="ARBA" id="ARBA00022737"/>
    </source>
</evidence>
<dbReference type="EMBL" id="GL945017">
    <property type="protein sequence ID" value="EGN55694.1"/>
    <property type="molecule type" value="Genomic_DNA"/>
</dbReference>
<dbReference type="Proteomes" id="UP000002772">
    <property type="component" value="Unassembled WGS sequence"/>
</dbReference>
<organism evidence="6 7">
    <name type="scientific">Hallella multisaccharivorax DSM 17128</name>
    <dbReference type="NCBI Taxonomy" id="688246"/>
    <lineage>
        <taxon>Bacteria</taxon>
        <taxon>Pseudomonadati</taxon>
        <taxon>Bacteroidota</taxon>
        <taxon>Bacteroidia</taxon>
        <taxon>Bacteroidales</taxon>
        <taxon>Prevotellaceae</taxon>
        <taxon>Hallella</taxon>
    </lineage>
</organism>
<evidence type="ECO:0000313" key="6">
    <source>
        <dbReference type="EMBL" id="EGN55694.1"/>
    </source>
</evidence>
<feature type="chain" id="PRO_5003381213" evidence="5">
    <location>
        <begin position="23"/>
        <end position="482"/>
    </location>
</feature>
<accession>F8N9I0</accession>
<keyword evidence="2 3" id="KW-0802">TPR repeat</keyword>
<evidence type="ECO:0000256" key="2">
    <source>
        <dbReference type="ARBA" id="ARBA00022803"/>
    </source>
</evidence>
<keyword evidence="7" id="KW-1185">Reference proteome</keyword>
<keyword evidence="4" id="KW-0175">Coiled coil</keyword>
<evidence type="ECO:0000256" key="4">
    <source>
        <dbReference type="SAM" id="Coils"/>
    </source>
</evidence>
<dbReference type="InterPro" id="IPR051685">
    <property type="entry name" value="Ycf3/AcsC/BcsC/TPR_MFPF"/>
</dbReference>